<dbReference type="InterPro" id="IPR041286">
    <property type="entry name" value="MBG_2"/>
</dbReference>
<keyword evidence="3" id="KW-1185">Reference proteome</keyword>
<dbReference type="InterPro" id="IPR001119">
    <property type="entry name" value="SLH_dom"/>
</dbReference>
<dbReference type="Pfam" id="PF20578">
    <property type="entry name" value="aBig_2"/>
    <property type="match status" value="1"/>
</dbReference>
<dbReference type="Gene3D" id="3.30.160.710">
    <property type="match status" value="2"/>
</dbReference>
<organism evidence="2 3">
    <name type="scientific">Paenibacillus pinisoli</name>
    <dbReference type="NCBI Taxonomy" id="1276110"/>
    <lineage>
        <taxon>Bacteria</taxon>
        <taxon>Bacillati</taxon>
        <taxon>Bacillota</taxon>
        <taxon>Bacilli</taxon>
        <taxon>Bacillales</taxon>
        <taxon>Paenibacillaceae</taxon>
        <taxon>Paenibacillus</taxon>
    </lineage>
</organism>
<name>A0A3A6PZX3_9BACL</name>
<dbReference type="EMBL" id="QXQB01000002">
    <property type="protein sequence ID" value="RJX39284.1"/>
    <property type="molecule type" value="Genomic_DNA"/>
</dbReference>
<gene>
    <name evidence="2" type="ORF">D3P09_07485</name>
</gene>
<feature type="domain" description="SLH" evidence="1">
    <location>
        <begin position="882"/>
        <end position="945"/>
    </location>
</feature>
<feature type="domain" description="SLH" evidence="1">
    <location>
        <begin position="949"/>
        <end position="1008"/>
    </location>
</feature>
<dbReference type="OrthoDB" id="2491544at2"/>
<accession>A0A3A6PZX3</accession>
<dbReference type="InterPro" id="IPR046780">
    <property type="entry name" value="aBig_2"/>
</dbReference>
<feature type="domain" description="SLH" evidence="1">
    <location>
        <begin position="823"/>
        <end position="881"/>
    </location>
</feature>
<dbReference type="Pfam" id="PF18676">
    <property type="entry name" value="MBG_2"/>
    <property type="match status" value="3"/>
</dbReference>
<protein>
    <recommendedName>
        <fullName evidence="1">SLH domain-containing protein</fullName>
    </recommendedName>
</protein>
<dbReference type="PANTHER" id="PTHR43308:SF5">
    <property type="entry name" value="S-LAYER PROTEIN _ PEPTIDOGLYCAN ENDO-BETA-N-ACETYLGLUCOSAMINIDASE"/>
    <property type="match status" value="1"/>
</dbReference>
<dbReference type="Proteomes" id="UP000267798">
    <property type="component" value="Unassembled WGS sequence"/>
</dbReference>
<comment type="caution">
    <text evidence="2">The sequence shown here is derived from an EMBL/GenBank/DDBJ whole genome shotgun (WGS) entry which is preliminary data.</text>
</comment>
<dbReference type="RefSeq" id="WP_120108622.1">
    <property type="nucleotide sequence ID" value="NZ_QXQB01000002.1"/>
</dbReference>
<reference evidence="2 3" key="1">
    <citation type="submission" date="2018-09" db="EMBL/GenBank/DDBJ databases">
        <title>Paenibacillus aracenensis nov. sp. isolated from a cave in southern Spain.</title>
        <authorList>
            <person name="Jurado V."/>
            <person name="Gutierrez-Patricio S."/>
            <person name="Gonzalez-Pimentel J.L."/>
            <person name="Miller A.Z."/>
            <person name="Laiz L."/>
            <person name="Saiz-Jimenez C."/>
        </authorList>
    </citation>
    <scope>NUCLEOTIDE SEQUENCE [LARGE SCALE GENOMIC DNA]</scope>
    <source>
        <strain evidence="2 3">JCM 19203</strain>
    </source>
</reference>
<proteinExistence type="predicted"/>
<dbReference type="AlphaFoldDB" id="A0A3A6PZX3"/>
<dbReference type="PROSITE" id="PS51272">
    <property type="entry name" value="SLH"/>
    <property type="match status" value="3"/>
</dbReference>
<evidence type="ECO:0000313" key="2">
    <source>
        <dbReference type="EMBL" id="RJX39284.1"/>
    </source>
</evidence>
<dbReference type="PANTHER" id="PTHR43308">
    <property type="entry name" value="OUTER MEMBRANE PROTEIN ALPHA-RELATED"/>
    <property type="match status" value="1"/>
</dbReference>
<evidence type="ECO:0000259" key="1">
    <source>
        <dbReference type="PROSITE" id="PS51272"/>
    </source>
</evidence>
<sequence length="1008" mass="106553">MNKNKTFQSRIALGAVQVLLAAMLALVPVLAALPELAAAADLMDQTSGAGEPEGTFRAHGMAQSFTAGTSGYLNRIDLYMVDYGNPNIVFTLRIYAGQSITGPALASATFSSSTIPYNPGGWTSVFFTLPAQVQAGQQYTMFLTSSIGDSPQTVWKTYTTDVYAGGKAYRAPEWFDDYDMGFATYVGPEQRDYTTSLTALPITGTYGQSVIISAELSTPEGPLADKRVQISIDGNSIGYVTTNASGKAAGSYSLRLTAGTYPLKLSLPASNPYSAAEYVTTLTVNKAPLTVTPNDVSRPYGSPNGNFSASFSGLMAWDTAASIGQPVYSTAAHASSPVGNYNITIGGLNSTKYTITYSLGTLSVTPVPLTVTAADQIRVYGQPNPVLTGSISGLVNNDTLRAAYSTSAIASSPAGTYRIVPSLSDPDNVLPNYAVTIDEGELTVTKAELRVTTDPVSRWADHANPPLKGSLTGVAAGDSITAQYGTSAEEDSPAGEYDITAQLADPLNRLNNYEIIMETGKLTVYGAPEPVLASGDTANSVKSNIGLPGMDAANRPIRWTSSDNSLLDAATGEVHRPVYSAGDSVVTLEAAVDANQTTYRAMYQLTIARKDPVVSMPPVEPQPGAYIDFVNENNQKERISFPYSEVNSGLLAIGNHTAKGYFELSGETVNELLEMNASLAVKVRMAGGMMKLPLSDLAAAAAKQYSGKDGTQVKFAIYAGETVAGNPLLAELKSRGAELLSAPVQFKVVMSSADGTGSHIVPLSGKAERHILVHNTDATGQIVALWNDQLRQLKYVPVRYAKTGELDYALVPGDSDGIYVNIANRIAFSDMQDHWAKHEAEKLASMLIFEGKETGVFDPGTALTRAETAALLVRALGIGEADQSADLSDIGGQWYEAAVASAASAGLVTGYEDGSFRPNDAVTREQLAVIIARAIAYSGRSDSTIQEGFVLPNDWNDVSGWAAEAVNQMLALGIVKGDHACNFNPQHTATRAEAAAMLSRLLGKLGYI</sequence>
<dbReference type="Pfam" id="PF00395">
    <property type="entry name" value="SLH"/>
    <property type="match status" value="3"/>
</dbReference>
<dbReference type="InterPro" id="IPR051465">
    <property type="entry name" value="Cell_Envelope_Struct_Comp"/>
</dbReference>
<evidence type="ECO:0000313" key="3">
    <source>
        <dbReference type="Proteomes" id="UP000267798"/>
    </source>
</evidence>